<dbReference type="Proteomes" id="UP000184109">
    <property type="component" value="Unassembled WGS sequence"/>
</dbReference>
<dbReference type="InterPro" id="IPR011604">
    <property type="entry name" value="PDDEXK-like_dom_sf"/>
</dbReference>
<dbReference type="RefSeq" id="WP_073118251.1">
    <property type="nucleotide sequence ID" value="NZ_BMEN01000001.1"/>
</dbReference>
<evidence type="ECO:0000313" key="3">
    <source>
        <dbReference type="Proteomes" id="UP000184109"/>
    </source>
</evidence>
<keyword evidence="3" id="KW-1185">Reference proteome</keyword>
<organism evidence="2 3">
    <name type="scientific">Wenyingzhuangia marina</name>
    <dbReference type="NCBI Taxonomy" id="1195760"/>
    <lineage>
        <taxon>Bacteria</taxon>
        <taxon>Pseudomonadati</taxon>
        <taxon>Bacteroidota</taxon>
        <taxon>Flavobacteriia</taxon>
        <taxon>Flavobacteriales</taxon>
        <taxon>Flavobacteriaceae</taxon>
        <taxon>Wenyingzhuangia</taxon>
    </lineage>
</organism>
<dbReference type="STRING" id="1195760.SAMN05444281_0680"/>
<dbReference type="AlphaFoldDB" id="A0A1M5T3V1"/>
<proteinExistence type="predicted"/>
<reference evidence="3" key="1">
    <citation type="submission" date="2016-11" db="EMBL/GenBank/DDBJ databases">
        <authorList>
            <person name="Varghese N."/>
            <person name="Submissions S."/>
        </authorList>
    </citation>
    <scope>NUCLEOTIDE SEQUENCE [LARGE SCALE GENOMIC DNA]</scope>
    <source>
        <strain evidence="3">DSM 100572</strain>
    </source>
</reference>
<feature type="domain" description="PD-(D/E)XK endonuclease-like" evidence="1">
    <location>
        <begin position="638"/>
        <end position="902"/>
    </location>
</feature>
<sequence>MKTFLQETALAIVNTTQDYKNTICVVPSERAGIYLKNAFKEELKGKVSFLPKIISIENFIKEISGLETMDQVSLLFEFFKIYKQENQKAEADTFERFIGWATIVIQDFNEIDRHLVNASEIFSYLTDIQKIKDWSPSKDEVTDTVKNYMSFVGDLHLYYQELNKVLIHKKAGYQGLVYKQAYKNHQNYLKEHQQNDFHFIGFNALNKAEEEIFKSFLSLEQNHIYWDADDYYINSEHEAGTFMRKFFKEWDCLQKEDRKNWVNNHFGEKKNIQILGSPLNVTGIKSVTTFLEKELVPKDTALVLAEETILPVVLNSIPTSVNKVNITMGYQLSNIPLSGLFQSVFELHLNKEKLGKNAFYYKDILSFLRHPYIAKISKNNSEKVIKTITQNNLVFVTKEQIQTFFRTAELDDKVTDLFESVQNITVFIDKIIQFINHLNDELEGIELLYVEGFRKVFQEISTLNLEYKYINNIKVLYKIFKKILPLESIDFRGEALEGMQLMGMLETRCLDFKNVIITSVNEGVLPTGGSERSFISFEVKKQFNMPTYLAKDAIFSYHFYRLIQRAENVYLLYNTKSDDFGGGEMSRFLTQLMIDKEEDVTHRNIVANISSTNNDAVEVEKTPKVIDLLQAYFKKGASPSRITEYMNDPLSFYNKIVLKIRETDKVEEEVASNTLGTVVHDSLEFLYKDYIGKVLIAEDIKKMKSEAKNMVQSKFKEYFKDGDINTGKNKLISEVAEQFVLNFLNKELSEIKAGKEIIVKDLEREYNVAITTPNGHQVNLKGKIDRVDEVDGVRRIVDYKTGMVKSTDLKLGDLSLATTDFKYHKIVQVMTYVLLYTQVQNFDLDTNELQTGIYSFKNFKQGFLSMNFSSNNFGKDYRVTTAYLEEFKQSLFALIDEILDNKLTFVENLENPYKLEA</sequence>
<dbReference type="InterPro" id="IPR038726">
    <property type="entry name" value="PDDEXK_AddAB-type"/>
</dbReference>
<dbReference type="InterPro" id="IPR027417">
    <property type="entry name" value="P-loop_NTPase"/>
</dbReference>
<dbReference type="Pfam" id="PF12705">
    <property type="entry name" value="PDDEXK_1"/>
    <property type="match status" value="1"/>
</dbReference>
<dbReference type="SUPFAM" id="SSF52540">
    <property type="entry name" value="P-loop containing nucleoside triphosphate hydrolases"/>
    <property type="match status" value="1"/>
</dbReference>
<evidence type="ECO:0000313" key="2">
    <source>
        <dbReference type="EMBL" id="SHH45405.1"/>
    </source>
</evidence>
<gene>
    <name evidence="2" type="ORF">SAMN05444281_0680</name>
</gene>
<name>A0A1M5T3V1_9FLAO</name>
<dbReference type="EMBL" id="FQXQ01000001">
    <property type="protein sequence ID" value="SHH45405.1"/>
    <property type="molecule type" value="Genomic_DNA"/>
</dbReference>
<protein>
    <submittedName>
        <fullName evidence="2">PD-(D/E)XK nuclease superfamily protein</fullName>
    </submittedName>
</protein>
<dbReference type="OrthoDB" id="9762792at2"/>
<dbReference type="Gene3D" id="3.90.320.10">
    <property type="match status" value="1"/>
</dbReference>
<dbReference type="InterPro" id="IPR011335">
    <property type="entry name" value="Restrct_endonuc-II-like"/>
</dbReference>
<dbReference type="SUPFAM" id="SSF52980">
    <property type="entry name" value="Restriction endonuclease-like"/>
    <property type="match status" value="1"/>
</dbReference>
<evidence type="ECO:0000259" key="1">
    <source>
        <dbReference type="Pfam" id="PF12705"/>
    </source>
</evidence>
<accession>A0A1M5T3V1</accession>